<dbReference type="GO" id="GO:0005975">
    <property type="term" value="P:carbohydrate metabolic process"/>
    <property type="evidence" value="ECO:0007669"/>
    <property type="project" value="InterPro"/>
</dbReference>
<gene>
    <name evidence="5" type="ORF">SAMN05421640_0090</name>
</gene>
<organism evidence="5 6">
    <name type="scientific">Ekhidna lutea</name>
    <dbReference type="NCBI Taxonomy" id="447679"/>
    <lineage>
        <taxon>Bacteria</taxon>
        <taxon>Pseudomonadati</taxon>
        <taxon>Bacteroidota</taxon>
        <taxon>Cytophagia</taxon>
        <taxon>Cytophagales</taxon>
        <taxon>Reichenbachiellaceae</taxon>
        <taxon>Ekhidna</taxon>
    </lineage>
</organism>
<sequence length="309" mass="35480">MLLKNDAMRKLIVLLTFLSFSCFAQERAICISIDDLPAVTYGISEHSQVITDGILNALQNHNVKAIGFVNEGKLYEGEALDSSKVELLDQWLKAGMDLGNHTYSHKNYHRVPFKEYTDDILKGERIIKSLATKYDTEIRYFRHPYLRSGLTAGSTDSLKTFLKESGYQESLVTIDNDDYLFAQKYAWAYRSGDTKLMKQIGDTYLTYMEEKLLYFEEISIELFGRNIKQTLLIHANFLNAQYLDALLKTYKEHGYTFISQDEAASDPAYQSSVTKFGDWGISWIHKWGMSQGKEGDFFKKDPPTPDLVR</sequence>
<proteinExistence type="predicted"/>
<feature type="domain" description="NodB homology" evidence="4">
    <location>
        <begin position="27"/>
        <end position="258"/>
    </location>
</feature>
<keyword evidence="3" id="KW-0732">Signal</keyword>
<feature type="signal peptide" evidence="3">
    <location>
        <begin position="1"/>
        <end position="24"/>
    </location>
</feature>
<dbReference type="PROSITE" id="PS51257">
    <property type="entry name" value="PROKAR_LIPOPROTEIN"/>
    <property type="match status" value="1"/>
</dbReference>
<dbReference type="Proteomes" id="UP000198393">
    <property type="component" value="Unassembled WGS sequence"/>
</dbReference>
<dbReference type="SUPFAM" id="SSF88713">
    <property type="entry name" value="Glycoside hydrolase/deacetylase"/>
    <property type="match status" value="1"/>
</dbReference>
<keyword evidence="6" id="KW-1185">Reference proteome</keyword>
<dbReference type="Gene3D" id="3.20.20.370">
    <property type="entry name" value="Glycoside hydrolase/deacetylase"/>
    <property type="match status" value="1"/>
</dbReference>
<dbReference type="Pfam" id="PF01522">
    <property type="entry name" value="Polysacc_deac_1"/>
    <property type="match status" value="1"/>
</dbReference>
<evidence type="ECO:0000259" key="4">
    <source>
        <dbReference type="PROSITE" id="PS51677"/>
    </source>
</evidence>
<evidence type="ECO:0000256" key="1">
    <source>
        <dbReference type="ARBA" id="ARBA00022723"/>
    </source>
</evidence>
<evidence type="ECO:0000256" key="2">
    <source>
        <dbReference type="ARBA" id="ARBA00022801"/>
    </source>
</evidence>
<accession>A0A239EDX8</accession>
<evidence type="ECO:0000313" key="5">
    <source>
        <dbReference type="EMBL" id="SNS42651.1"/>
    </source>
</evidence>
<evidence type="ECO:0000313" key="6">
    <source>
        <dbReference type="Proteomes" id="UP000198393"/>
    </source>
</evidence>
<dbReference type="PANTHER" id="PTHR10587:SF133">
    <property type="entry name" value="CHITIN DEACETYLASE 1-RELATED"/>
    <property type="match status" value="1"/>
</dbReference>
<dbReference type="GO" id="GO:0046872">
    <property type="term" value="F:metal ion binding"/>
    <property type="evidence" value="ECO:0007669"/>
    <property type="project" value="UniProtKB-KW"/>
</dbReference>
<dbReference type="GO" id="GO:0016020">
    <property type="term" value="C:membrane"/>
    <property type="evidence" value="ECO:0007669"/>
    <property type="project" value="TreeGrafter"/>
</dbReference>
<dbReference type="GO" id="GO:0016810">
    <property type="term" value="F:hydrolase activity, acting on carbon-nitrogen (but not peptide) bonds"/>
    <property type="evidence" value="ECO:0007669"/>
    <property type="project" value="InterPro"/>
</dbReference>
<dbReference type="EMBL" id="FZPD01000001">
    <property type="protein sequence ID" value="SNS42651.1"/>
    <property type="molecule type" value="Genomic_DNA"/>
</dbReference>
<dbReference type="InterPro" id="IPR050248">
    <property type="entry name" value="Polysacc_deacetylase_ArnD"/>
</dbReference>
<protein>
    <submittedName>
        <fullName evidence="5">Polysaccharide deacetylase</fullName>
    </submittedName>
</protein>
<dbReference type="InterPro" id="IPR011330">
    <property type="entry name" value="Glyco_hydro/deAcase_b/a-brl"/>
</dbReference>
<feature type="chain" id="PRO_5012669787" evidence="3">
    <location>
        <begin position="25"/>
        <end position="309"/>
    </location>
</feature>
<keyword evidence="1" id="KW-0479">Metal-binding</keyword>
<reference evidence="5 6" key="1">
    <citation type="submission" date="2017-06" db="EMBL/GenBank/DDBJ databases">
        <authorList>
            <person name="Kim H.J."/>
            <person name="Triplett B.A."/>
        </authorList>
    </citation>
    <scope>NUCLEOTIDE SEQUENCE [LARGE SCALE GENOMIC DNA]</scope>
    <source>
        <strain evidence="5 6">DSM 19307</strain>
    </source>
</reference>
<dbReference type="PROSITE" id="PS51677">
    <property type="entry name" value="NODB"/>
    <property type="match status" value="1"/>
</dbReference>
<keyword evidence="2" id="KW-0378">Hydrolase</keyword>
<dbReference type="CDD" id="cd10960">
    <property type="entry name" value="CE4_NodB_like_1"/>
    <property type="match status" value="1"/>
</dbReference>
<dbReference type="InterPro" id="IPR002509">
    <property type="entry name" value="NODB_dom"/>
</dbReference>
<dbReference type="PANTHER" id="PTHR10587">
    <property type="entry name" value="GLYCOSYL TRANSFERASE-RELATED"/>
    <property type="match status" value="1"/>
</dbReference>
<dbReference type="AlphaFoldDB" id="A0A239EDX8"/>
<name>A0A239EDX8_EKHLU</name>
<evidence type="ECO:0000256" key="3">
    <source>
        <dbReference type="SAM" id="SignalP"/>
    </source>
</evidence>